<reference evidence="4 5" key="1">
    <citation type="submission" date="2017-04" db="EMBL/GenBank/DDBJ databases">
        <authorList>
            <person name="Afonso C.L."/>
            <person name="Miller P.J."/>
            <person name="Scott M.A."/>
            <person name="Spackman E."/>
            <person name="Goraichik I."/>
            <person name="Dimitrov K.M."/>
            <person name="Suarez D.L."/>
            <person name="Swayne D.E."/>
        </authorList>
    </citation>
    <scope>NUCLEOTIDE SEQUENCE [LARGE SCALE GENOMIC DNA]</scope>
    <source>
        <strain evidence="4 5">11</strain>
    </source>
</reference>
<evidence type="ECO:0000259" key="3">
    <source>
        <dbReference type="Pfam" id="PF09860"/>
    </source>
</evidence>
<dbReference type="Proteomes" id="UP000193834">
    <property type="component" value="Unassembled WGS sequence"/>
</dbReference>
<feature type="domain" description="DUF2087" evidence="3">
    <location>
        <begin position="187"/>
        <end position="254"/>
    </location>
</feature>
<evidence type="ECO:0000313" key="4">
    <source>
        <dbReference type="EMBL" id="SMG44253.1"/>
    </source>
</evidence>
<dbReference type="GO" id="GO:0006355">
    <property type="term" value="P:regulation of DNA-templated transcription"/>
    <property type="evidence" value="ECO:0007669"/>
    <property type="project" value="InterPro"/>
</dbReference>
<accession>A0A1X7KRR8</accession>
<dbReference type="AlphaFoldDB" id="A0A1X7KRR8"/>
<proteinExistence type="predicted"/>
<dbReference type="Pfam" id="PF09860">
    <property type="entry name" value="DUF2087"/>
    <property type="match status" value="1"/>
</dbReference>
<keyword evidence="1" id="KW-0805">Transcription regulation</keyword>
<evidence type="ECO:0000313" key="5">
    <source>
        <dbReference type="Proteomes" id="UP000193834"/>
    </source>
</evidence>
<dbReference type="GO" id="GO:0003677">
    <property type="term" value="F:DNA binding"/>
    <property type="evidence" value="ECO:0007669"/>
    <property type="project" value="InterPro"/>
</dbReference>
<name>A0A1X7KRR8_9BACL</name>
<sequence>MKIDVSDYFQRATIEELKQGHLYDPKTEQHVCLICGQCYEEGVIYTDGEPTAFYEAKKKVKLHIQAEHESMFHYLIGLDKKRTGLSDVQKELLLRFYNGFSDSDIVKELGGSASTIRNHRFTMREKLKQAKLFIALMELVEAKNDEAPKLVAIPQHAARVDERYAVTEEEKTKILQQYFKEGLNGPIESFPKKEKRKLVILQALLNRFDREQTYTEKQINEILMSAYPDYVTLRRYLIEYGFLDRKDDGSEYWLK</sequence>
<gene>
    <name evidence="4" type="ORF">SAMN06295960_2631</name>
</gene>
<dbReference type="SUPFAM" id="SSF46894">
    <property type="entry name" value="C-terminal effector domain of the bipartite response regulators"/>
    <property type="match status" value="1"/>
</dbReference>
<dbReference type="EMBL" id="FXAZ01000003">
    <property type="protein sequence ID" value="SMG44253.1"/>
    <property type="molecule type" value="Genomic_DNA"/>
</dbReference>
<dbReference type="Gene3D" id="1.10.10.10">
    <property type="entry name" value="Winged helix-like DNA-binding domain superfamily/Winged helix DNA-binding domain"/>
    <property type="match status" value="1"/>
</dbReference>
<dbReference type="InterPro" id="IPR016032">
    <property type="entry name" value="Sig_transdc_resp-reg_C-effctor"/>
</dbReference>
<dbReference type="RefSeq" id="WP_085494808.1">
    <property type="nucleotide sequence ID" value="NZ_FXAZ01000003.1"/>
</dbReference>
<protein>
    <submittedName>
        <fullName evidence="4">Transcriptional regulator</fullName>
    </submittedName>
</protein>
<evidence type="ECO:0000256" key="2">
    <source>
        <dbReference type="ARBA" id="ARBA00023163"/>
    </source>
</evidence>
<dbReference type="OrthoDB" id="9789954at2"/>
<organism evidence="4 5">
    <name type="scientific">Paenibacillus aquistagni</name>
    <dbReference type="NCBI Taxonomy" id="1852522"/>
    <lineage>
        <taxon>Bacteria</taxon>
        <taxon>Bacillati</taxon>
        <taxon>Bacillota</taxon>
        <taxon>Bacilli</taxon>
        <taxon>Bacillales</taxon>
        <taxon>Paenibacillaceae</taxon>
        <taxon>Paenibacillus</taxon>
    </lineage>
</organism>
<dbReference type="InterPro" id="IPR036388">
    <property type="entry name" value="WH-like_DNA-bd_sf"/>
</dbReference>
<dbReference type="InterPro" id="IPR018656">
    <property type="entry name" value="DUF2087"/>
</dbReference>
<keyword evidence="2" id="KW-0804">Transcription</keyword>
<dbReference type="STRING" id="1852522.SAMN06295960_2631"/>
<keyword evidence="5" id="KW-1185">Reference proteome</keyword>
<evidence type="ECO:0000256" key="1">
    <source>
        <dbReference type="ARBA" id="ARBA00023015"/>
    </source>
</evidence>